<dbReference type="InterPro" id="IPR029052">
    <property type="entry name" value="Metallo-depent_PP-like"/>
</dbReference>
<feature type="signal peptide" evidence="1">
    <location>
        <begin position="1"/>
        <end position="25"/>
    </location>
</feature>
<evidence type="ECO:0000256" key="1">
    <source>
        <dbReference type="SAM" id="SignalP"/>
    </source>
</evidence>
<dbReference type="GO" id="GO:0016787">
    <property type="term" value="F:hydrolase activity"/>
    <property type="evidence" value="ECO:0007669"/>
    <property type="project" value="InterPro"/>
</dbReference>
<evidence type="ECO:0000313" key="3">
    <source>
        <dbReference type="EMBL" id="KPV49509.1"/>
    </source>
</evidence>
<keyword evidence="4" id="KW-1185">Reference proteome</keyword>
<evidence type="ECO:0000313" key="4">
    <source>
        <dbReference type="Proteomes" id="UP000050509"/>
    </source>
</evidence>
<feature type="chain" id="PRO_5006029306" description="Calcineurin-like phosphoesterase domain-containing protein" evidence="1">
    <location>
        <begin position="26"/>
        <end position="338"/>
    </location>
</feature>
<dbReference type="AlphaFoldDB" id="A0A0N8PRC1"/>
<dbReference type="Gene3D" id="3.60.21.10">
    <property type="match status" value="1"/>
</dbReference>
<dbReference type="PANTHER" id="PTHR43143">
    <property type="entry name" value="METALLOPHOSPHOESTERASE, CALCINEURIN SUPERFAMILY"/>
    <property type="match status" value="1"/>
</dbReference>
<feature type="domain" description="Calcineurin-like phosphoesterase" evidence="2">
    <location>
        <begin position="76"/>
        <end position="278"/>
    </location>
</feature>
<dbReference type="PROSITE" id="PS51257">
    <property type="entry name" value="PROKAR_LIPOPROTEIN"/>
    <property type="match status" value="1"/>
</dbReference>
<name>A0A0N8PRC1_9CHLR</name>
<dbReference type="Proteomes" id="UP000050509">
    <property type="component" value="Unassembled WGS sequence"/>
</dbReference>
<organism evidence="3 4">
    <name type="scientific">Kouleothrix aurantiaca</name>
    <dbReference type="NCBI Taxonomy" id="186479"/>
    <lineage>
        <taxon>Bacteria</taxon>
        <taxon>Bacillati</taxon>
        <taxon>Chloroflexota</taxon>
        <taxon>Chloroflexia</taxon>
        <taxon>Chloroflexales</taxon>
        <taxon>Roseiflexineae</taxon>
        <taxon>Roseiflexaceae</taxon>
        <taxon>Kouleothrix</taxon>
    </lineage>
</organism>
<dbReference type="InterPro" id="IPR004843">
    <property type="entry name" value="Calcineurin-like_PHP"/>
</dbReference>
<dbReference type="SUPFAM" id="SSF56300">
    <property type="entry name" value="Metallo-dependent phosphatases"/>
    <property type="match status" value="1"/>
</dbReference>
<dbReference type="PANTHER" id="PTHR43143:SF1">
    <property type="entry name" value="SERINE_THREONINE-PROTEIN PHOSPHATASE CPPED1"/>
    <property type="match status" value="1"/>
</dbReference>
<accession>A0A0N8PRC1</accession>
<protein>
    <recommendedName>
        <fullName evidence="2">Calcineurin-like phosphoesterase domain-containing protein</fullName>
    </recommendedName>
</protein>
<gene>
    <name evidence="3" type="ORF">SE17_32210</name>
</gene>
<dbReference type="EMBL" id="LJCR01001923">
    <property type="protein sequence ID" value="KPV49509.1"/>
    <property type="molecule type" value="Genomic_DNA"/>
</dbReference>
<dbReference type="InterPro" id="IPR051918">
    <property type="entry name" value="STPP_CPPED1"/>
</dbReference>
<comment type="caution">
    <text evidence="3">The sequence shown here is derived from an EMBL/GenBank/DDBJ whole genome shotgun (WGS) entry which is preliminary data.</text>
</comment>
<evidence type="ECO:0000259" key="2">
    <source>
        <dbReference type="Pfam" id="PF00149"/>
    </source>
</evidence>
<reference evidence="3 4" key="1">
    <citation type="submission" date="2015-09" db="EMBL/GenBank/DDBJ databases">
        <title>Draft genome sequence of Kouleothrix aurantiaca JCM 19913.</title>
        <authorList>
            <person name="Hemp J."/>
        </authorList>
    </citation>
    <scope>NUCLEOTIDE SEQUENCE [LARGE SCALE GENOMIC DNA]</scope>
    <source>
        <strain evidence="3 4">COM-B</strain>
    </source>
</reference>
<proteinExistence type="predicted"/>
<dbReference type="Pfam" id="PF00149">
    <property type="entry name" value="Metallophos"/>
    <property type="match status" value="1"/>
</dbReference>
<sequence>MVYGKKRPFLLGLVLLLVAACGQPAATQVPAQLPTAVVALSTPVVQPPAAPSAAPAATLPPAPTVVPSPTVAQSWRFVVLGDTRTEGLNPPDVTYAIVKQAAAAQPAIVLAVGDLINALSTPDEVRQQWQNWRAAVAPLGQAATTTPWLLPTPGNHDVQSGDWATGLLTEAFPELPANGPPGLERRAYSVDYGGVRFVSLDSEQRTQMHLLDDAQLAWLEAQLRDNPGHAAIVFSHDPAYPVGPHVGSSLDVYPKARDRLWALLKQYGAVYFAGHEHLYNHQIVDGAHQIIAGTSGSFVYGGFGGEFYHYVVGEVSANAITFVVYDQNGQERDRFTVP</sequence>
<keyword evidence="1" id="KW-0732">Signal</keyword>